<name>A0ABU7BSI6_9TELE</name>
<protein>
    <recommendedName>
        <fullName evidence="3">EGF-like calcium-binding domain-containing protein</fullName>
    </recommendedName>
</protein>
<dbReference type="PROSITE" id="PS01187">
    <property type="entry name" value="EGF_CA"/>
    <property type="match status" value="1"/>
</dbReference>
<evidence type="ECO:0000313" key="5">
    <source>
        <dbReference type="Proteomes" id="UP001345963"/>
    </source>
</evidence>
<keyword evidence="5" id="KW-1185">Reference proteome</keyword>
<sequence length="196" mass="22101">MQFCFMSKPFSALYLGSLKIRPLVFQCSLNLFETEPTLVFSTDIDECSQSIGDLCAFQCINVVGSYRCACPPHGYVSAANGRTCRGEMSLESYVCKTCLMMHETLRFLSCISVFVFGKRRTQAVIALPPSTESTGLSQTRLLLYFVKDITCIHFLQFNQITLTLSFLILHKSPDTLTHTHTHTHTLVLLYVVRTMC</sequence>
<gene>
    <name evidence="4" type="ORF">ATANTOWER_012924</name>
</gene>
<dbReference type="SUPFAM" id="SSF57196">
    <property type="entry name" value="EGF/Laminin"/>
    <property type="match status" value="1"/>
</dbReference>
<reference evidence="4 5" key="1">
    <citation type="submission" date="2021-07" db="EMBL/GenBank/DDBJ databases">
        <authorList>
            <person name="Palmer J.M."/>
        </authorList>
    </citation>
    <scope>NUCLEOTIDE SEQUENCE [LARGE SCALE GENOMIC DNA]</scope>
    <source>
        <strain evidence="4 5">AT_MEX2019</strain>
        <tissue evidence="4">Muscle</tissue>
    </source>
</reference>
<dbReference type="InterPro" id="IPR000152">
    <property type="entry name" value="EGF-type_Asp/Asn_hydroxyl_site"/>
</dbReference>
<accession>A0ABU7BSI6</accession>
<keyword evidence="1" id="KW-0245">EGF-like domain</keyword>
<dbReference type="CDD" id="cd00054">
    <property type="entry name" value="EGF_CA"/>
    <property type="match status" value="1"/>
</dbReference>
<evidence type="ECO:0000313" key="4">
    <source>
        <dbReference type="EMBL" id="MED6252523.1"/>
    </source>
</evidence>
<keyword evidence="2" id="KW-1015">Disulfide bond</keyword>
<feature type="domain" description="EGF-like calcium-binding" evidence="3">
    <location>
        <begin position="43"/>
        <end position="85"/>
    </location>
</feature>
<dbReference type="InterPro" id="IPR018097">
    <property type="entry name" value="EGF_Ca-bd_CS"/>
</dbReference>
<comment type="caution">
    <text evidence="4">The sequence shown here is derived from an EMBL/GenBank/DDBJ whole genome shotgun (WGS) entry which is preliminary data.</text>
</comment>
<dbReference type="Gene3D" id="2.10.25.10">
    <property type="entry name" value="Laminin"/>
    <property type="match status" value="1"/>
</dbReference>
<evidence type="ECO:0000259" key="3">
    <source>
        <dbReference type="SMART" id="SM00179"/>
    </source>
</evidence>
<dbReference type="Proteomes" id="UP001345963">
    <property type="component" value="Unassembled WGS sequence"/>
</dbReference>
<evidence type="ECO:0000256" key="2">
    <source>
        <dbReference type="ARBA" id="ARBA00023157"/>
    </source>
</evidence>
<dbReference type="SMART" id="SM00179">
    <property type="entry name" value="EGF_CA"/>
    <property type="match status" value="1"/>
</dbReference>
<dbReference type="PROSITE" id="PS00010">
    <property type="entry name" value="ASX_HYDROXYL"/>
    <property type="match status" value="1"/>
</dbReference>
<organism evidence="4 5">
    <name type="scientific">Ataeniobius toweri</name>
    <dbReference type="NCBI Taxonomy" id="208326"/>
    <lineage>
        <taxon>Eukaryota</taxon>
        <taxon>Metazoa</taxon>
        <taxon>Chordata</taxon>
        <taxon>Craniata</taxon>
        <taxon>Vertebrata</taxon>
        <taxon>Euteleostomi</taxon>
        <taxon>Actinopterygii</taxon>
        <taxon>Neopterygii</taxon>
        <taxon>Teleostei</taxon>
        <taxon>Neoteleostei</taxon>
        <taxon>Acanthomorphata</taxon>
        <taxon>Ovalentaria</taxon>
        <taxon>Atherinomorphae</taxon>
        <taxon>Cyprinodontiformes</taxon>
        <taxon>Goodeidae</taxon>
        <taxon>Ataeniobius</taxon>
    </lineage>
</organism>
<evidence type="ECO:0000256" key="1">
    <source>
        <dbReference type="ARBA" id="ARBA00022536"/>
    </source>
</evidence>
<dbReference type="InterPro" id="IPR049883">
    <property type="entry name" value="NOTCH1_EGF-like"/>
</dbReference>
<dbReference type="EMBL" id="JAHUTI010061738">
    <property type="protein sequence ID" value="MED6252523.1"/>
    <property type="molecule type" value="Genomic_DNA"/>
</dbReference>
<proteinExistence type="predicted"/>
<dbReference type="InterPro" id="IPR001881">
    <property type="entry name" value="EGF-like_Ca-bd_dom"/>
</dbReference>
<dbReference type="Pfam" id="PF07645">
    <property type="entry name" value="EGF_CA"/>
    <property type="match status" value="1"/>
</dbReference>